<dbReference type="EMBL" id="JAQNDL010000004">
    <property type="protein sequence ID" value="MDC0723163.1"/>
    <property type="molecule type" value="Genomic_DNA"/>
</dbReference>
<name>A0ABT5ECJ8_9BACT</name>
<keyword evidence="2" id="KW-1185">Reference proteome</keyword>
<sequence>MNGWTYACLEDTSGDHTNMPLIGPLYCSTYAGCPNEHLINMDQIGNACNNNGRRSICPCQ</sequence>
<gene>
    <name evidence="1" type="ORF">POL25_40125</name>
</gene>
<proteinExistence type="predicted"/>
<evidence type="ECO:0000313" key="1">
    <source>
        <dbReference type="EMBL" id="MDC0723163.1"/>
    </source>
</evidence>
<dbReference type="Proteomes" id="UP001221686">
    <property type="component" value="Unassembled WGS sequence"/>
</dbReference>
<protein>
    <submittedName>
        <fullName evidence="1">Uncharacterized protein</fullName>
    </submittedName>
</protein>
<evidence type="ECO:0000313" key="2">
    <source>
        <dbReference type="Proteomes" id="UP001221686"/>
    </source>
</evidence>
<accession>A0ABT5ECJ8</accession>
<reference evidence="1 2" key="1">
    <citation type="submission" date="2022-11" db="EMBL/GenBank/DDBJ databases">
        <title>Minimal conservation of predation-associated metabolite biosynthetic gene clusters underscores biosynthetic potential of Myxococcota including descriptions for ten novel species: Archangium lansinium sp. nov., Myxococcus landrumus sp. nov., Nannocystis bai.</title>
        <authorList>
            <person name="Ahearne A."/>
            <person name="Stevens C."/>
            <person name="Dowd S."/>
        </authorList>
    </citation>
    <scope>NUCLEOTIDE SEQUENCE [LARGE SCALE GENOMIC DNA]</scope>
    <source>
        <strain evidence="1 2">BB15-2</strain>
    </source>
</reference>
<comment type="caution">
    <text evidence="1">The sequence shown here is derived from an EMBL/GenBank/DDBJ whole genome shotgun (WGS) entry which is preliminary data.</text>
</comment>
<dbReference type="RefSeq" id="WP_272091700.1">
    <property type="nucleotide sequence ID" value="NZ_JAQNDL010000004.1"/>
</dbReference>
<organism evidence="1 2">
    <name type="scientific">Nannocystis bainbridge</name>
    <dbReference type="NCBI Taxonomy" id="2995303"/>
    <lineage>
        <taxon>Bacteria</taxon>
        <taxon>Pseudomonadati</taxon>
        <taxon>Myxococcota</taxon>
        <taxon>Polyangia</taxon>
        <taxon>Nannocystales</taxon>
        <taxon>Nannocystaceae</taxon>
        <taxon>Nannocystis</taxon>
    </lineage>
</organism>